<dbReference type="EMBL" id="JAIQCJ010002139">
    <property type="protein sequence ID" value="KAJ8781828.1"/>
    <property type="molecule type" value="Genomic_DNA"/>
</dbReference>
<evidence type="ECO:0000256" key="1">
    <source>
        <dbReference type="SAM" id="MobiDB-lite"/>
    </source>
</evidence>
<dbReference type="InterPro" id="IPR029203">
    <property type="entry name" value="TKTI1"/>
</dbReference>
<dbReference type="PANTHER" id="PTHR31254:SF1">
    <property type="entry name" value="TEKTIN BUNDLE-INTERACTING PROTEIN 1"/>
    <property type="match status" value="1"/>
</dbReference>
<dbReference type="Proteomes" id="UP001159641">
    <property type="component" value="Unassembled WGS sequence"/>
</dbReference>
<reference evidence="2 3" key="1">
    <citation type="submission" date="2022-11" db="EMBL/GenBank/DDBJ databases">
        <title>Whole genome sequence of Eschrichtius robustus ER-17-0199.</title>
        <authorList>
            <person name="Bruniche-Olsen A."/>
            <person name="Black A.N."/>
            <person name="Fields C.J."/>
            <person name="Walden K."/>
            <person name="Dewoody J.A."/>
        </authorList>
    </citation>
    <scope>NUCLEOTIDE SEQUENCE [LARGE SCALE GENOMIC DNA]</scope>
    <source>
        <strain evidence="2">ER-17-0199</strain>
        <tissue evidence="2">Blubber</tissue>
    </source>
</reference>
<sequence>MTPDPCLHQRLRETACYDGIISAQYKAPRVVGRVLWEDRPMGRGVRHQFGAEPLWRASDYVPCLPEPRARAAPPTTTGSGHGTLLRLHRPAAPARPRGQSLMKVALPGVALRDPAPLPQGVCPPLGPGPVAVRQPGEGSSEPGPW</sequence>
<comment type="caution">
    <text evidence="2">The sequence shown here is derived from an EMBL/GenBank/DDBJ whole genome shotgun (WGS) entry which is preliminary data.</text>
</comment>
<accession>A0AB34GRB6</accession>
<dbReference type="Pfam" id="PF15041">
    <property type="entry name" value="TKTI1"/>
    <property type="match status" value="1"/>
</dbReference>
<protein>
    <submittedName>
        <fullName evidence="2">Uncharacterized protein</fullName>
    </submittedName>
</protein>
<evidence type="ECO:0000313" key="3">
    <source>
        <dbReference type="Proteomes" id="UP001159641"/>
    </source>
</evidence>
<keyword evidence="3" id="KW-1185">Reference proteome</keyword>
<gene>
    <name evidence="2" type="ORF">J1605_010812</name>
</gene>
<dbReference type="PANTHER" id="PTHR31254">
    <property type="entry name" value="HYPOTHETICAL PROTEIN LOC690617"/>
    <property type="match status" value="1"/>
</dbReference>
<feature type="region of interest" description="Disordered" evidence="1">
    <location>
        <begin position="117"/>
        <end position="145"/>
    </location>
</feature>
<proteinExistence type="predicted"/>
<name>A0AB34GRB6_ESCRO</name>
<organism evidence="2 3">
    <name type="scientific">Eschrichtius robustus</name>
    <name type="common">California gray whale</name>
    <name type="synonym">Eschrichtius gibbosus</name>
    <dbReference type="NCBI Taxonomy" id="9764"/>
    <lineage>
        <taxon>Eukaryota</taxon>
        <taxon>Metazoa</taxon>
        <taxon>Chordata</taxon>
        <taxon>Craniata</taxon>
        <taxon>Vertebrata</taxon>
        <taxon>Euteleostomi</taxon>
        <taxon>Mammalia</taxon>
        <taxon>Eutheria</taxon>
        <taxon>Laurasiatheria</taxon>
        <taxon>Artiodactyla</taxon>
        <taxon>Whippomorpha</taxon>
        <taxon>Cetacea</taxon>
        <taxon>Mysticeti</taxon>
        <taxon>Eschrichtiidae</taxon>
        <taxon>Eschrichtius</taxon>
    </lineage>
</organism>
<evidence type="ECO:0000313" key="2">
    <source>
        <dbReference type="EMBL" id="KAJ8781828.1"/>
    </source>
</evidence>
<dbReference type="AlphaFoldDB" id="A0AB34GRB6"/>